<dbReference type="AlphaFoldDB" id="A0A2P5C4I6"/>
<proteinExistence type="predicted"/>
<feature type="compositionally biased region" description="Polar residues" evidence="1">
    <location>
        <begin position="1"/>
        <end position="15"/>
    </location>
</feature>
<accession>A0A2P5C4I6</accession>
<dbReference type="OrthoDB" id="1144283at2759"/>
<evidence type="ECO:0000313" key="2">
    <source>
        <dbReference type="EMBL" id="PON55982.1"/>
    </source>
</evidence>
<sequence>MAPKNSSQTYRTSGLNAFEPNVSSSSSSRGRHLNESSEMETAAKSIFKDKQGRFSSQFLESHKAEEFVDNSTGRLGYKEESKYTNTYKYDDKENGYTDEYYQTQVKFGHVFL</sequence>
<protein>
    <submittedName>
        <fullName evidence="2">Uncharacterized protein</fullName>
    </submittedName>
</protein>
<comment type="caution">
    <text evidence="2">The sequence shown here is derived from an EMBL/GenBank/DDBJ whole genome shotgun (WGS) entry which is preliminary data.</text>
</comment>
<dbReference type="EMBL" id="JXTB01000176">
    <property type="protein sequence ID" value="PON55982.1"/>
    <property type="molecule type" value="Genomic_DNA"/>
</dbReference>
<reference evidence="3" key="1">
    <citation type="submission" date="2016-06" db="EMBL/GenBank/DDBJ databases">
        <title>Parallel loss of symbiosis genes in relatives of nitrogen-fixing non-legume Parasponia.</title>
        <authorList>
            <person name="Van Velzen R."/>
            <person name="Holmer R."/>
            <person name="Bu F."/>
            <person name="Rutten L."/>
            <person name="Van Zeijl A."/>
            <person name="Liu W."/>
            <person name="Santuari L."/>
            <person name="Cao Q."/>
            <person name="Sharma T."/>
            <person name="Shen D."/>
            <person name="Roswanjaya Y."/>
            <person name="Wardhani T."/>
            <person name="Kalhor M.S."/>
            <person name="Jansen J."/>
            <person name="Van den Hoogen J."/>
            <person name="Gungor B."/>
            <person name="Hartog M."/>
            <person name="Hontelez J."/>
            <person name="Verver J."/>
            <person name="Yang W.-C."/>
            <person name="Schijlen E."/>
            <person name="Repin R."/>
            <person name="Schilthuizen M."/>
            <person name="Schranz E."/>
            <person name="Heidstra R."/>
            <person name="Miyata K."/>
            <person name="Fedorova E."/>
            <person name="Kohlen W."/>
            <person name="Bisseling T."/>
            <person name="Smit S."/>
            <person name="Geurts R."/>
        </authorList>
    </citation>
    <scope>NUCLEOTIDE SEQUENCE [LARGE SCALE GENOMIC DNA]</scope>
    <source>
        <strain evidence="3">cv. WU1-14</strain>
    </source>
</reference>
<organism evidence="2 3">
    <name type="scientific">Parasponia andersonii</name>
    <name type="common">Sponia andersonii</name>
    <dbReference type="NCBI Taxonomy" id="3476"/>
    <lineage>
        <taxon>Eukaryota</taxon>
        <taxon>Viridiplantae</taxon>
        <taxon>Streptophyta</taxon>
        <taxon>Embryophyta</taxon>
        <taxon>Tracheophyta</taxon>
        <taxon>Spermatophyta</taxon>
        <taxon>Magnoliopsida</taxon>
        <taxon>eudicotyledons</taxon>
        <taxon>Gunneridae</taxon>
        <taxon>Pentapetalae</taxon>
        <taxon>rosids</taxon>
        <taxon>fabids</taxon>
        <taxon>Rosales</taxon>
        <taxon>Cannabaceae</taxon>
        <taxon>Parasponia</taxon>
    </lineage>
</organism>
<gene>
    <name evidence="2" type="ORF">PanWU01x14_184490</name>
</gene>
<keyword evidence="3" id="KW-1185">Reference proteome</keyword>
<dbReference type="Proteomes" id="UP000237105">
    <property type="component" value="Unassembled WGS sequence"/>
</dbReference>
<feature type="region of interest" description="Disordered" evidence="1">
    <location>
        <begin position="1"/>
        <end position="42"/>
    </location>
</feature>
<name>A0A2P5C4I6_PARAD</name>
<evidence type="ECO:0000313" key="3">
    <source>
        <dbReference type="Proteomes" id="UP000237105"/>
    </source>
</evidence>
<evidence type="ECO:0000256" key="1">
    <source>
        <dbReference type="SAM" id="MobiDB-lite"/>
    </source>
</evidence>